<keyword evidence="1" id="KW-0677">Repeat</keyword>
<keyword evidence="4" id="KW-1185">Reference proteome</keyword>
<dbReference type="InterPro" id="IPR002885">
    <property type="entry name" value="PPR_rpt"/>
</dbReference>
<proteinExistence type="predicted"/>
<evidence type="ECO:0000313" key="4">
    <source>
        <dbReference type="Proteomes" id="UP001497516"/>
    </source>
</evidence>
<dbReference type="GO" id="GO:0003723">
    <property type="term" value="F:RNA binding"/>
    <property type="evidence" value="ECO:0007669"/>
    <property type="project" value="InterPro"/>
</dbReference>
<evidence type="ECO:0000256" key="1">
    <source>
        <dbReference type="ARBA" id="ARBA00022737"/>
    </source>
</evidence>
<dbReference type="PROSITE" id="PS51375">
    <property type="entry name" value="PPR"/>
    <property type="match status" value="4"/>
</dbReference>
<dbReference type="Pfam" id="PF01535">
    <property type="entry name" value="PPR"/>
    <property type="match status" value="3"/>
</dbReference>
<dbReference type="InterPro" id="IPR011990">
    <property type="entry name" value="TPR-like_helical_dom_sf"/>
</dbReference>
<dbReference type="AlphaFoldDB" id="A0AAV2GG44"/>
<dbReference type="Proteomes" id="UP001497516">
    <property type="component" value="Chromosome 8"/>
</dbReference>
<dbReference type="GO" id="GO:0009451">
    <property type="term" value="P:RNA modification"/>
    <property type="evidence" value="ECO:0007669"/>
    <property type="project" value="InterPro"/>
</dbReference>
<evidence type="ECO:0000313" key="3">
    <source>
        <dbReference type="EMBL" id="CAL1409654.1"/>
    </source>
</evidence>
<evidence type="ECO:0008006" key="5">
    <source>
        <dbReference type="Google" id="ProtNLM"/>
    </source>
</evidence>
<protein>
    <recommendedName>
        <fullName evidence="5">Pentatricopeptide repeat-containing protein</fullName>
    </recommendedName>
</protein>
<dbReference type="Pfam" id="PF20431">
    <property type="entry name" value="E_motif"/>
    <property type="match status" value="1"/>
</dbReference>
<dbReference type="Pfam" id="PF13041">
    <property type="entry name" value="PPR_2"/>
    <property type="match status" value="2"/>
</dbReference>
<name>A0AAV2GG44_9ROSI</name>
<feature type="repeat" description="PPR" evidence="2">
    <location>
        <begin position="151"/>
        <end position="185"/>
    </location>
</feature>
<feature type="repeat" description="PPR" evidence="2">
    <location>
        <begin position="421"/>
        <end position="455"/>
    </location>
</feature>
<dbReference type="PANTHER" id="PTHR47926">
    <property type="entry name" value="PENTATRICOPEPTIDE REPEAT-CONTAINING PROTEIN"/>
    <property type="match status" value="1"/>
</dbReference>
<feature type="repeat" description="PPR" evidence="2">
    <location>
        <begin position="252"/>
        <end position="286"/>
    </location>
</feature>
<dbReference type="InterPro" id="IPR046848">
    <property type="entry name" value="E_motif"/>
</dbReference>
<sequence length="538" mass="59601">MYASRRCFNALKFSAKVYGHGIQKTAERVALQKCFFAHTTHLFDELPHRSLSSLNSQLAVHARGGSFQAVWDLFRRMHCTSIRLDAYTFTPVLNACSALPCHERGKQVHSLMVKAGADSGTISKTTLMDMYSKYGYLVDSVAVFEEMEFPDVVSWNALISSYLRKDLVKEALGAFCGMRDQRVEFSEFTLCSVLQACNLLKASRLGKQVHGLVIAMGRDLVVLCTALIDFYSEIGDIAGAMVIFTGLSWRKDDVMCNSLVSGCVKNKRYKEAFAVMNMMRPNAVRLTSVLTACSEISDLRTGMQIHCVATRFGFVSETQLCNALLDMYAKCGKVSDCRSVFDKIWNKDVVSWTSMIDAYGKHGYGYEALELFENMGKEGNAVLPNSVTFLAVLSACGHSGLVEEGLQIFKLAKGKYGLQPDIEHYCCFIDVLGRAGQIEDAWSLYYEMVGYGIQPTSGIWASLLNVCSLNQDASRGELAAKNLLVLERNNPAICVLLSNFYASIKRWETVGSLRSNMADEGLSKEAGSSRVSNHLFTS</sequence>
<dbReference type="NCBIfam" id="TIGR00756">
    <property type="entry name" value="PPR"/>
    <property type="match status" value="5"/>
</dbReference>
<dbReference type="PANTHER" id="PTHR47926:SF424">
    <property type="entry name" value="PENTACOTRIPEPTIDE-REPEAT REGION OF PRORP DOMAIN-CONTAINING PROTEIN"/>
    <property type="match status" value="1"/>
</dbReference>
<dbReference type="Gene3D" id="1.25.40.10">
    <property type="entry name" value="Tetratricopeptide repeat domain"/>
    <property type="match status" value="3"/>
</dbReference>
<evidence type="ECO:0000256" key="2">
    <source>
        <dbReference type="PROSITE-ProRule" id="PRU00708"/>
    </source>
</evidence>
<dbReference type="FunFam" id="1.25.40.10:FF:000382">
    <property type="entry name" value="Pentatricopeptide repeat-containing protein"/>
    <property type="match status" value="1"/>
</dbReference>
<accession>A0AAV2GG44</accession>
<dbReference type="FunFam" id="1.25.40.10:FF:000090">
    <property type="entry name" value="Pentatricopeptide repeat-containing protein, chloroplastic"/>
    <property type="match status" value="1"/>
</dbReference>
<organism evidence="3 4">
    <name type="scientific">Linum trigynum</name>
    <dbReference type="NCBI Taxonomy" id="586398"/>
    <lineage>
        <taxon>Eukaryota</taxon>
        <taxon>Viridiplantae</taxon>
        <taxon>Streptophyta</taxon>
        <taxon>Embryophyta</taxon>
        <taxon>Tracheophyta</taxon>
        <taxon>Spermatophyta</taxon>
        <taxon>Magnoliopsida</taxon>
        <taxon>eudicotyledons</taxon>
        <taxon>Gunneridae</taxon>
        <taxon>Pentapetalae</taxon>
        <taxon>rosids</taxon>
        <taxon>fabids</taxon>
        <taxon>Malpighiales</taxon>
        <taxon>Linaceae</taxon>
        <taxon>Linum</taxon>
    </lineage>
</organism>
<dbReference type="InterPro" id="IPR046960">
    <property type="entry name" value="PPR_At4g14850-like_plant"/>
</dbReference>
<reference evidence="3 4" key="1">
    <citation type="submission" date="2024-04" db="EMBL/GenBank/DDBJ databases">
        <authorList>
            <person name="Fracassetti M."/>
        </authorList>
    </citation>
    <scope>NUCLEOTIDE SEQUENCE [LARGE SCALE GENOMIC DNA]</scope>
</reference>
<dbReference type="EMBL" id="OZ034821">
    <property type="protein sequence ID" value="CAL1409654.1"/>
    <property type="molecule type" value="Genomic_DNA"/>
</dbReference>
<gene>
    <name evidence="3" type="ORF">LTRI10_LOCUS49135</name>
</gene>
<feature type="repeat" description="PPR" evidence="2">
    <location>
        <begin position="348"/>
        <end position="382"/>
    </location>
</feature>